<dbReference type="SUPFAM" id="SSF81271">
    <property type="entry name" value="TGS-like"/>
    <property type="match status" value="1"/>
</dbReference>
<dbReference type="InterPro" id="IPR027417">
    <property type="entry name" value="P-loop_NTPase"/>
</dbReference>
<organism evidence="5 6">
    <name type="scientific">Vairimorpha ceranae</name>
    <dbReference type="NCBI Taxonomy" id="40302"/>
    <lineage>
        <taxon>Eukaryota</taxon>
        <taxon>Fungi</taxon>
        <taxon>Fungi incertae sedis</taxon>
        <taxon>Microsporidia</taxon>
        <taxon>Nosematidae</taxon>
        <taxon>Vairimorpha</taxon>
    </lineage>
</organism>
<dbReference type="VEuPathDB" id="MicrosporidiaDB:AAJ76_200082894"/>
<dbReference type="InterPro" id="IPR031167">
    <property type="entry name" value="G_OBG"/>
</dbReference>
<sequence>MGIQDKINEIEAEMARTQKNKKTEYHIGTLKARLARYKHELDNPKANNVKSDGWEVAKSGDARIALIGFPSVGKSTLLSKITSTESKAAEHEFTTLDCIAGKMVYNGSTIQILDLPGIISGASLNLGRGRQVISISRTADLILVVLDPRRKNDKSVLIRELYNMGIRLNKKRPDVSINLTTGGGININKQCELTQTSEESITAILKEYKINHCNVLIKENVSTDDILDLVSKNVFYIKCLFCYNKADELSYEEFINLSLEEDTILISCKNNWNIDDLKEDIWKRLDMTRIYTKRKGEFPDLDNPIVLRNNCTVFDLCKEIHKDFYSDFKYALVWGRSAKHSPQKVGLNHVLEDEDVIQINLK</sequence>
<dbReference type="GO" id="GO:1903833">
    <property type="term" value="P:positive regulation of cellular response to amino acid starvation"/>
    <property type="evidence" value="ECO:0007669"/>
    <property type="project" value="UniProtKB-ARBA"/>
</dbReference>
<dbReference type="PANTHER" id="PTHR43127">
    <property type="entry name" value="DEVELOPMENTALLY-REGULATED GTP-BINDING PROTEIN 2"/>
    <property type="match status" value="1"/>
</dbReference>
<dbReference type="Pfam" id="PF01926">
    <property type="entry name" value="MMR_HSR1"/>
    <property type="match status" value="1"/>
</dbReference>
<evidence type="ECO:0000256" key="2">
    <source>
        <dbReference type="ARBA" id="ARBA00023134"/>
    </source>
</evidence>
<dbReference type="InterPro" id="IPR005225">
    <property type="entry name" value="Small_GTP-bd"/>
</dbReference>
<dbReference type="InterPro" id="IPR006073">
    <property type="entry name" value="GTP-bd"/>
</dbReference>
<dbReference type="Proteomes" id="UP000034350">
    <property type="component" value="Unassembled WGS sequence"/>
</dbReference>
<dbReference type="InterPro" id="IPR012675">
    <property type="entry name" value="Beta-grasp_dom_sf"/>
</dbReference>
<dbReference type="FunFam" id="3.10.20.30:FF:000003">
    <property type="entry name" value="Developmentally-regulated GTP-binding protein 1"/>
    <property type="match status" value="1"/>
</dbReference>
<dbReference type="InterPro" id="IPR004095">
    <property type="entry name" value="TGS"/>
</dbReference>
<reference evidence="5 6" key="1">
    <citation type="journal article" date="2015" name="Environ. Microbiol.">
        <title>Genome analyses suggest the presence of polyploidy and recent human-driven expansions in eight global populations of the honeybee pathogen Nosema ceranae.</title>
        <authorList>
            <person name="Pelin A."/>
            <person name="Selman M."/>
            <person name="Aris-Brosou S."/>
            <person name="Farinelli L."/>
            <person name="Corradi N."/>
        </authorList>
    </citation>
    <scope>NUCLEOTIDE SEQUENCE [LARGE SCALE GENOMIC DNA]</scope>
    <source>
        <strain evidence="5 6">PA08 1199</strain>
    </source>
</reference>
<dbReference type="SUPFAM" id="SSF52540">
    <property type="entry name" value="P-loop containing nucleoside triphosphate hydrolases"/>
    <property type="match status" value="1"/>
</dbReference>
<dbReference type="Gene3D" id="3.40.50.300">
    <property type="entry name" value="P-loop containing nucleotide triphosphate hydrolases"/>
    <property type="match status" value="1"/>
</dbReference>
<dbReference type="CDD" id="cd01896">
    <property type="entry name" value="DRG"/>
    <property type="match status" value="1"/>
</dbReference>
<keyword evidence="1" id="KW-0547">Nucleotide-binding</keyword>
<dbReference type="Gene3D" id="3.10.20.30">
    <property type="match status" value="1"/>
</dbReference>
<protein>
    <submittedName>
        <fullName evidence="5">Developmentally regulated gtp binding protein</fullName>
    </submittedName>
</protein>
<dbReference type="NCBIfam" id="TIGR00231">
    <property type="entry name" value="small_GTP"/>
    <property type="match status" value="1"/>
</dbReference>
<dbReference type="RefSeq" id="XP_024332287.1">
    <property type="nucleotide sequence ID" value="XM_024474520.1"/>
</dbReference>
<evidence type="ECO:0000313" key="6">
    <source>
        <dbReference type="Proteomes" id="UP000034350"/>
    </source>
</evidence>
<evidence type="ECO:0000256" key="1">
    <source>
        <dbReference type="ARBA" id="ARBA00022741"/>
    </source>
</evidence>
<dbReference type="GO" id="GO:0003924">
    <property type="term" value="F:GTPase activity"/>
    <property type="evidence" value="ECO:0007669"/>
    <property type="project" value="InterPro"/>
</dbReference>
<gene>
    <name evidence="5" type="ORF">AAJ76_200082894</name>
</gene>
<dbReference type="PROSITE" id="PS51880">
    <property type="entry name" value="TGS"/>
    <property type="match status" value="1"/>
</dbReference>
<evidence type="ECO:0000313" key="5">
    <source>
        <dbReference type="EMBL" id="KKO76545.1"/>
    </source>
</evidence>
<accession>A0A0F9WJ21</accession>
<dbReference type="GeneID" id="36319444"/>
<evidence type="ECO:0000259" key="3">
    <source>
        <dbReference type="PROSITE" id="PS51710"/>
    </source>
</evidence>
<keyword evidence="6" id="KW-1185">Reference proteome</keyword>
<dbReference type="VEuPathDB" id="MicrosporidiaDB:G9O61_00g006250"/>
<dbReference type="InterPro" id="IPR012676">
    <property type="entry name" value="TGS-like"/>
</dbReference>
<feature type="domain" description="OBG-type G" evidence="3">
    <location>
        <begin position="62"/>
        <end position="286"/>
    </location>
</feature>
<dbReference type="OMA" id="DVCDQVH"/>
<keyword evidence="2" id="KW-0342">GTP-binding</keyword>
<comment type="caution">
    <text evidence="5">The sequence shown here is derived from an EMBL/GenBank/DDBJ whole genome shotgun (WGS) entry which is preliminary data.</text>
</comment>
<dbReference type="VEuPathDB" id="MicrosporidiaDB:NCER_100942"/>
<dbReference type="GO" id="GO:0005525">
    <property type="term" value="F:GTP binding"/>
    <property type="evidence" value="ECO:0007669"/>
    <property type="project" value="UniProtKB-KW"/>
</dbReference>
<dbReference type="InterPro" id="IPR045001">
    <property type="entry name" value="DRG"/>
</dbReference>
<dbReference type="AlphaFoldDB" id="A0A0F9WJ21"/>
<proteinExistence type="predicted"/>
<evidence type="ECO:0000259" key="4">
    <source>
        <dbReference type="PROSITE" id="PS51880"/>
    </source>
</evidence>
<dbReference type="PROSITE" id="PS51710">
    <property type="entry name" value="G_OBG"/>
    <property type="match status" value="1"/>
</dbReference>
<dbReference type="Pfam" id="PF02824">
    <property type="entry name" value="TGS"/>
    <property type="match status" value="1"/>
</dbReference>
<dbReference type="PRINTS" id="PR00326">
    <property type="entry name" value="GTP1OBG"/>
</dbReference>
<feature type="domain" description="TGS" evidence="4">
    <location>
        <begin position="286"/>
        <end position="361"/>
    </location>
</feature>
<dbReference type="OrthoDB" id="603at2759"/>
<dbReference type="EMBL" id="JPQZ01000002">
    <property type="protein sequence ID" value="KKO76545.1"/>
    <property type="molecule type" value="Genomic_DNA"/>
</dbReference>
<name>A0A0F9WJ21_9MICR</name>
<dbReference type="Pfam" id="PF16897">
    <property type="entry name" value="MMR_HSR1_Xtn"/>
    <property type="match status" value="1"/>
</dbReference>
<dbReference type="InterPro" id="IPR031662">
    <property type="entry name" value="GTP-binding_2"/>
</dbReference>